<gene>
    <name evidence="3" type="ORF">A2G96_24920</name>
</gene>
<reference evidence="3 4" key="1">
    <citation type="submission" date="2016-03" db="EMBL/GenBank/DDBJ databases">
        <title>Complete genome sequence of a novel chlorpyrifos degrading bacterium, Cupriavidus nantongensis sp. X1.</title>
        <authorList>
            <person name="Fang L."/>
        </authorList>
    </citation>
    <scope>NUCLEOTIDE SEQUENCE [LARGE SCALE GENOMIC DNA]</scope>
    <source>
        <strain evidence="3 4">X1</strain>
    </source>
</reference>
<dbReference type="Proteomes" id="UP000075238">
    <property type="component" value="Chromosome 2"/>
</dbReference>
<feature type="region of interest" description="Disordered" evidence="1">
    <location>
        <begin position="36"/>
        <end position="58"/>
    </location>
</feature>
<organism evidence="3 4">
    <name type="scientific">Cupriavidus nantongensis</name>
    <dbReference type="NCBI Taxonomy" id="1796606"/>
    <lineage>
        <taxon>Bacteria</taxon>
        <taxon>Pseudomonadati</taxon>
        <taxon>Pseudomonadota</taxon>
        <taxon>Betaproteobacteria</taxon>
        <taxon>Burkholderiales</taxon>
        <taxon>Burkholderiaceae</taxon>
        <taxon>Cupriavidus</taxon>
    </lineage>
</organism>
<sequence length="117" mass="12437">MSRMIALLLMLILPLQALAAAQRQLAHAAGFPPDHMAAHAGHIPHHHDEDGEIAFDDSTASASHQLDFDYGTQLQAPLPAGMVPPLTLQTQREPSFLGGHIPDPGCSPPLRPPHAPA</sequence>
<evidence type="ECO:0000313" key="3">
    <source>
        <dbReference type="EMBL" id="AMR81055.1"/>
    </source>
</evidence>
<feature type="chain" id="PRO_5007498226" description="Cobalt transporter" evidence="2">
    <location>
        <begin position="20"/>
        <end position="117"/>
    </location>
</feature>
<feature type="region of interest" description="Disordered" evidence="1">
    <location>
        <begin position="79"/>
        <end position="117"/>
    </location>
</feature>
<name>A0A142JSJ3_9BURK</name>
<feature type="signal peptide" evidence="2">
    <location>
        <begin position="1"/>
        <end position="19"/>
    </location>
</feature>
<dbReference type="EMBL" id="CP014845">
    <property type="protein sequence ID" value="AMR81055.1"/>
    <property type="molecule type" value="Genomic_DNA"/>
</dbReference>
<keyword evidence="4" id="KW-1185">Reference proteome</keyword>
<protein>
    <recommendedName>
        <fullName evidence="5">Cobalt transporter</fullName>
    </recommendedName>
</protein>
<dbReference type="STRING" id="1796606.A2G96_24920"/>
<evidence type="ECO:0000256" key="1">
    <source>
        <dbReference type="SAM" id="MobiDB-lite"/>
    </source>
</evidence>
<dbReference type="KEGG" id="cnan:A2G96_24920"/>
<evidence type="ECO:0000313" key="4">
    <source>
        <dbReference type="Proteomes" id="UP000075238"/>
    </source>
</evidence>
<proteinExistence type="predicted"/>
<dbReference type="AlphaFoldDB" id="A0A142JSJ3"/>
<feature type="compositionally biased region" description="Pro residues" evidence="1">
    <location>
        <begin position="105"/>
        <end position="117"/>
    </location>
</feature>
<evidence type="ECO:0000256" key="2">
    <source>
        <dbReference type="SAM" id="SignalP"/>
    </source>
</evidence>
<keyword evidence="2" id="KW-0732">Signal</keyword>
<accession>A0A142JSJ3</accession>
<evidence type="ECO:0008006" key="5">
    <source>
        <dbReference type="Google" id="ProtNLM"/>
    </source>
</evidence>
<dbReference type="OrthoDB" id="8970636at2"/>